<proteinExistence type="predicted"/>
<feature type="region of interest" description="Disordered" evidence="1">
    <location>
        <begin position="24"/>
        <end position="63"/>
    </location>
</feature>
<organism evidence="3 4">
    <name type="scientific">Rhodococcus tukisamuensis</name>
    <dbReference type="NCBI Taxonomy" id="168276"/>
    <lineage>
        <taxon>Bacteria</taxon>
        <taxon>Bacillati</taxon>
        <taxon>Actinomycetota</taxon>
        <taxon>Actinomycetes</taxon>
        <taxon>Mycobacteriales</taxon>
        <taxon>Nocardiaceae</taxon>
        <taxon>Rhodococcus</taxon>
    </lineage>
</organism>
<protein>
    <submittedName>
        <fullName evidence="3">Uncharacterized protein</fullName>
    </submittedName>
</protein>
<evidence type="ECO:0000256" key="2">
    <source>
        <dbReference type="SAM" id="SignalP"/>
    </source>
</evidence>
<feature type="signal peptide" evidence="2">
    <location>
        <begin position="1"/>
        <end position="16"/>
    </location>
</feature>
<feature type="compositionally biased region" description="Polar residues" evidence="1">
    <location>
        <begin position="40"/>
        <end position="49"/>
    </location>
</feature>
<keyword evidence="2" id="KW-0732">Signal</keyword>
<gene>
    <name evidence="3" type="ORF">SAMN05444580_101748</name>
</gene>
<accession>A0A1G6P1H3</accession>
<dbReference type="Proteomes" id="UP000199417">
    <property type="component" value="Unassembled WGS sequence"/>
</dbReference>
<dbReference type="RefSeq" id="WP_072843005.1">
    <property type="nucleotide sequence ID" value="NZ_FNAB01000001.1"/>
</dbReference>
<dbReference type="STRING" id="168276.SAMN05444580_101748"/>
<feature type="chain" id="PRO_5011431995" evidence="2">
    <location>
        <begin position="17"/>
        <end position="84"/>
    </location>
</feature>
<sequence length="84" mass="8431">MFATAGILLAPAAAHAAPGQVICPPGQSHTEGGLACDSSPLGSSTQATPITRPHAADNGSSNFDFDDLEDLIRSLSGGIRSGQQ</sequence>
<evidence type="ECO:0000313" key="4">
    <source>
        <dbReference type="Proteomes" id="UP000199417"/>
    </source>
</evidence>
<dbReference type="AlphaFoldDB" id="A0A1G6P1H3"/>
<evidence type="ECO:0000313" key="3">
    <source>
        <dbReference type="EMBL" id="SDC73838.1"/>
    </source>
</evidence>
<name>A0A1G6P1H3_9NOCA</name>
<reference evidence="3 4" key="1">
    <citation type="submission" date="2016-10" db="EMBL/GenBank/DDBJ databases">
        <authorList>
            <person name="de Groot N.N."/>
        </authorList>
    </citation>
    <scope>NUCLEOTIDE SEQUENCE [LARGE SCALE GENOMIC DNA]</scope>
    <source>
        <strain evidence="3 4">JCM 11308</strain>
    </source>
</reference>
<evidence type="ECO:0000256" key="1">
    <source>
        <dbReference type="SAM" id="MobiDB-lite"/>
    </source>
</evidence>
<dbReference type="EMBL" id="FNAB01000001">
    <property type="protein sequence ID" value="SDC73838.1"/>
    <property type="molecule type" value="Genomic_DNA"/>
</dbReference>
<keyword evidence="4" id="KW-1185">Reference proteome</keyword>